<feature type="domain" description="DUF4116" evidence="1">
    <location>
        <begin position="258"/>
        <end position="293"/>
    </location>
</feature>
<dbReference type="GeneID" id="68096826"/>
<dbReference type="RefSeq" id="XP_044549379.1">
    <property type="nucleotide sequence ID" value="XM_044694003.1"/>
</dbReference>
<dbReference type="InterPro" id="IPR025197">
    <property type="entry name" value="DUF4116"/>
</dbReference>
<proteinExistence type="predicted"/>
<evidence type="ECO:0000259" key="1">
    <source>
        <dbReference type="Pfam" id="PF13475"/>
    </source>
</evidence>
<dbReference type="EMBL" id="PYSW02000020">
    <property type="protein sequence ID" value="KAG2383700.1"/>
    <property type="molecule type" value="Genomic_DNA"/>
</dbReference>
<feature type="domain" description="DUF4116" evidence="1">
    <location>
        <begin position="133"/>
        <end position="181"/>
    </location>
</feature>
<name>A0AA88GT85_NAELO</name>
<sequence>MAKRNFDQIYSSFISEEETSVGNLKTSEELQTVQKAAKVIKLNNHVRMNMIDFSNDALNDRDENSSHIRKLEQLLKQKFSWQQAGKKKWLENRELKYTDFFPVEFINDQEFVLNHIIQYGYGLQYASPSVQADKAFVLRVVAHSGYEVLFASHNIRQDKEVMLKAVQENARAVCAAPDTLQNEKEFVLEAVRLNGHVLHHIPFYVIRHDKEIVLEAIKQTKQAMKAIRPFTPRSQFHVKRSQNSISRIRIVRIFDYSNKHVMLKVVQEFGFLLLYASNDLKRDRDIILNAMLKDDQEIVIEAIKQDVRAIRYASQKLWSDKQFLLEAVKLGCKNCLRNAPKEYAKDKEFVLQAIRHNCFGIIGDNYTCFDKEIMLEAVKNNGYALRFAIAKFRQDPEVVLTALKYSGYAMNYSDELYRERMKYCYYDAYMGTNH</sequence>
<keyword evidence="3" id="KW-1185">Reference proteome</keyword>
<comment type="caution">
    <text evidence="2">The sequence shown here is derived from an EMBL/GenBank/DDBJ whole genome shotgun (WGS) entry which is preliminary data.</text>
</comment>
<dbReference type="Pfam" id="PF13475">
    <property type="entry name" value="DUF4116"/>
    <property type="match status" value="5"/>
</dbReference>
<reference evidence="2 3" key="1">
    <citation type="journal article" date="2018" name="BMC Genomics">
        <title>The genome of Naegleria lovaniensis, the basis for a comparative approach to unravel pathogenicity factors of the human pathogenic amoeba N. fowleri.</title>
        <authorList>
            <person name="Liechti N."/>
            <person name="Schurch N."/>
            <person name="Bruggmann R."/>
            <person name="Wittwer M."/>
        </authorList>
    </citation>
    <scope>NUCLEOTIDE SEQUENCE [LARGE SCALE GENOMIC DNA]</scope>
    <source>
        <strain evidence="2 3">ATCC 30569</strain>
    </source>
</reference>
<dbReference type="AlphaFoldDB" id="A0AA88GT85"/>
<feature type="domain" description="DUF4116" evidence="1">
    <location>
        <begin position="370"/>
        <end position="416"/>
    </location>
</feature>
<feature type="domain" description="DUF4116" evidence="1">
    <location>
        <begin position="295"/>
        <end position="342"/>
    </location>
</feature>
<protein>
    <recommendedName>
        <fullName evidence="1">DUF4116 domain-containing protein</fullName>
    </recommendedName>
</protein>
<dbReference type="Proteomes" id="UP000816034">
    <property type="component" value="Unassembled WGS sequence"/>
</dbReference>
<evidence type="ECO:0000313" key="2">
    <source>
        <dbReference type="EMBL" id="KAG2383700.1"/>
    </source>
</evidence>
<feature type="domain" description="DUF4116" evidence="1">
    <location>
        <begin position="184"/>
        <end position="225"/>
    </location>
</feature>
<gene>
    <name evidence="2" type="ORF">C9374_004371</name>
</gene>
<accession>A0AA88GT85</accession>
<evidence type="ECO:0000313" key="3">
    <source>
        <dbReference type="Proteomes" id="UP000816034"/>
    </source>
</evidence>
<organism evidence="2 3">
    <name type="scientific">Naegleria lovaniensis</name>
    <name type="common">Amoeba</name>
    <dbReference type="NCBI Taxonomy" id="51637"/>
    <lineage>
        <taxon>Eukaryota</taxon>
        <taxon>Discoba</taxon>
        <taxon>Heterolobosea</taxon>
        <taxon>Tetramitia</taxon>
        <taxon>Eutetramitia</taxon>
        <taxon>Vahlkampfiidae</taxon>
        <taxon>Naegleria</taxon>
    </lineage>
</organism>